<dbReference type="PANTHER" id="PTHR33254:SF4">
    <property type="entry name" value="4-HYDROXY-4-METHYL-2-OXOGLUTARATE ALDOLASE 3-RELATED"/>
    <property type="match status" value="1"/>
</dbReference>
<dbReference type="CDD" id="cd16841">
    <property type="entry name" value="RraA_family"/>
    <property type="match status" value="1"/>
</dbReference>
<evidence type="ECO:0000256" key="4">
    <source>
        <dbReference type="ARBA" id="ARBA00011233"/>
    </source>
</evidence>
<dbReference type="EMBL" id="JBHUGI010000034">
    <property type="protein sequence ID" value="MFD1929193.1"/>
    <property type="molecule type" value="Genomic_DNA"/>
</dbReference>
<gene>
    <name evidence="13" type="ORF">ACFSFY_14215</name>
</gene>
<evidence type="ECO:0000256" key="1">
    <source>
        <dbReference type="ARBA" id="ARBA00001342"/>
    </source>
</evidence>
<evidence type="ECO:0000256" key="12">
    <source>
        <dbReference type="ARBA" id="ARBA00047973"/>
    </source>
</evidence>
<evidence type="ECO:0000256" key="6">
    <source>
        <dbReference type="ARBA" id="ARBA00012947"/>
    </source>
</evidence>
<dbReference type="PANTHER" id="PTHR33254">
    <property type="entry name" value="4-HYDROXY-4-METHYL-2-OXOGLUTARATE ALDOLASE 3-RELATED"/>
    <property type="match status" value="1"/>
</dbReference>
<keyword evidence="14" id="KW-1185">Reference proteome</keyword>
<comment type="function">
    <text evidence="8">Catalyzes the aldol cleavage of 4-hydroxy-4-methyl-2-oxoglutarate (HMG) into 2 molecules of pyruvate. Also contains a secondary oxaloacetate (OAA) decarboxylase activity due to the common pyruvate enolate transition state formed following C-C bond cleavage in the retro-aldol and decarboxylation reactions.</text>
</comment>
<dbReference type="InterPro" id="IPR005493">
    <property type="entry name" value="RraA/RraA-like"/>
</dbReference>
<proteinExistence type="inferred from homology"/>
<comment type="catalytic activity">
    <reaction evidence="1">
        <text>4-hydroxy-4-methyl-2-oxoglutarate = 2 pyruvate</text>
        <dbReference type="Rhea" id="RHEA:22748"/>
        <dbReference type="ChEBI" id="CHEBI:15361"/>
        <dbReference type="ChEBI" id="CHEBI:58276"/>
        <dbReference type="EC" id="4.1.3.17"/>
    </reaction>
</comment>
<dbReference type="EC" id="4.1.1.112" evidence="6"/>
<dbReference type="EC" id="4.1.3.17" evidence="5"/>
<comment type="cofactor">
    <cofactor evidence="2">
        <name>a divalent metal cation</name>
        <dbReference type="ChEBI" id="CHEBI:60240"/>
    </cofactor>
</comment>
<evidence type="ECO:0000256" key="8">
    <source>
        <dbReference type="ARBA" id="ARBA00025046"/>
    </source>
</evidence>
<name>A0ABW4SI28_9BACL</name>
<dbReference type="InterPro" id="IPR036704">
    <property type="entry name" value="RraA/RraA-like_sf"/>
</dbReference>
<evidence type="ECO:0000313" key="14">
    <source>
        <dbReference type="Proteomes" id="UP001597218"/>
    </source>
</evidence>
<comment type="caution">
    <text evidence="13">The sequence shown here is derived from an EMBL/GenBank/DDBJ whole genome shotgun (WGS) entry which is preliminary data.</text>
</comment>
<evidence type="ECO:0000256" key="10">
    <source>
        <dbReference type="ARBA" id="ARBA00030169"/>
    </source>
</evidence>
<evidence type="ECO:0000256" key="5">
    <source>
        <dbReference type="ARBA" id="ARBA00012213"/>
    </source>
</evidence>
<evidence type="ECO:0000256" key="2">
    <source>
        <dbReference type="ARBA" id="ARBA00001968"/>
    </source>
</evidence>
<accession>A0ABW4SI28</accession>
<comment type="catalytic activity">
    <reaction evidence="12">
        <text>oxaloacetate + H(+) = pyruvate + CO2</text>
        <dbReference type="Rhea" id="RHEA:15641"/>
        <dbReference type="ChEBI" id="CHEBI:15361"/>
        <dbReference type="ChEBI" id="CHEBI:15378"/>
        <dbReference type="ChEBI" id="CHEBI:16452"/>
        <dbReference type="ChEBI" id="CHEBI:16526"/>
        <dbReference type="EC" id="4.1.1.112"/>
    </reaction>
</comment>
<dbReference type="Gene3D" id="3.50.30.40">
    <property type="entry name" value="Ribonuclease E inhibitor RraA/RraA-like"/>
    <property type="match status" value="1"/>
</dbReference>
<dbReference type="RefSeq" id="WP_381539135.1">
    <property type="nucleotide sequence ID" value="NZ_JBHUGI010000034.1"/>
</dbReference>
<protein>
    <recommendedName>
        <fullName evidence="7">Putative 4-hydroxy-4-methyl-2-oxoglutarate aldolase</fullName>
        <ecNumber evidence="6">4.1.1.112</ecNumber>
        <ecNumber evidence="5">4.1.3.17</ecNumber>
    </recommendedName>
    <alternativeName>
        <fullName evidence="11">Oxaloacetate decarboxylase</fullName>
    </alternativeName>
    <alternativeName>
        <fullName evidence="9">Regulator of ribonuclease activity homolog</fullName>
    </alternativeName>
    <alternativeName>
        <fullName evidence="10">RraA-like protein</fullName>
    </alternativeName>
</protein>
<dbReference type="SUPFAM" id="SSF89562">
    <property type="entry name" value="RraA-like"/>
    <property type="match status" value="1"/>
</dbReference>
<sequence length="234" mass="25698">MNPDRFLNEYRIKTKISRLNPSTYKEFLNYPTATVSDAMRGRNTMSQDIKSVWSPVPHLVGSAVTVSASLGDELLILKAIEMAEPGDVIVVAGNAKPYTAYWGGIMSTMAKARGIKGLVTDGMIRDLSECEQLQFPIWATGVTPIGPKTDVPPGELNLPISIGQVIVHPGDLVVADSDGVVVVPQHMLEDISKAVKARLKIEDEWIKEIHATDQMILKDKIDDLLSKRTVTYLD</sequence>
<evidence type="ECO:0000313" key="13">
    <source>
        <dbReference type="EMBL" id="MFD1929193.1"/>
    </source>
</evidence>
<dbReference type="Pfam" id="PF03737">
    <property type="entry name" value="RraA-like"/>
    <property type="match status" value="1"/>
</dbReference>
<evidence type="ECO:0000256" key="11">
    <source>
        <dbReference type="ARBA" id="ARBA00032305"/>
    </source>
</evidence>
<evidence type="ECO:0000256" key="3">
    <source>
        <dbReference type="ARBA" id="ARBA00008621"/>
    </source>
</evidence>
<comment type="similarity">
    <text evidence="3">Belongs to the class II aldolase/RraA-like family.</text>
</comment>
<organism evidence="13 14">
    <name type="scientific">Sporosarcina siberiensis</name>
    <dbReference type="NCBI Taxonomy" id="1365606"/>
    <lineage>
        <taxon>Bacteria</taxon>
        <taxon>Bacillati</taxon>
        <taxon>Bacillota</taxon>
        <taxon>Bacilli</taxon>
        <taxon>Bacillales</taxon>
        <taxon>Caryophanaceae</taxon>
        <taxon>Sporosarcina</taxon>
    </lineage>
</organism>
<reference evidence="14" key="1">
    <citation type="journal article" date="2019" name="Int. J. Syst. Evol. Microbiol.">
        <title>The Global Catalogue of Microorganisms (GCM) 10K type strain sequencing project: providing services to taxonomists for standard genome sequencing and annotation.</title>
        <authorList>
            <consortium name="The Broad Institute Genomics Platform"/>
            <consortium name="The Broad Institute Genome Sequencing Center for Infectious Disease"/>
            <person name="Wu L."/>
            <person name="Ma J."/>
        </authorList>
    </citation>
    <scope>NUCLEOTIDE SEQUENCE [LARGE SCALE GENOMIC DNA]</scope>
    <source>
        <strain evidence="14">CGMCC 4.7177</strain>
    </source>
</reference>
<dbReference type="Proteomes" id="UP001597218">
    <property type="component" value="Unassembled WGS sequence"/>
</dbReference>
<comment type="subunit">
    <text evidence="4">Homotrimer.</text>
</comment>
<evidence type="ECO:0000256" key="9">
    <source>
        <dbReference type="ARBA" id="ARBA00029596"/>
    </source>
</evidence>
<evidence type="ECO:0000256" key="7">
    <source>
        <dbReference type="ARBA" id="ARBA00016549"/>
    </source>
</evidence>